<evidence type="ECO:0000313" key="3">
    <source>
        <dbReference type="Proteomes" id="UP000828390"/>
    </source>
</evidence>
<keyword evidence="3" id="KW-1185">Reference proteome</keyword>
<comment type="caution">
    <text evidence="2">The sequence shown here is derived from an EMBL/GenBank/DDBJ whole genome shotgun (WGS) entry which is preliminary data.</text>
</comment>
<accession>A0A9D4GNN2</accession>
<protein>
    <submittedName>
        <fullName evidence="2">Uncharacterized protein</fullName>
    </submittedName>
</protein>
<sequence length="236" mass="27555">MRFTVDVIFHVWCLQTKCGRTDNGQRQILKSHKSNQCDRQTDRRTGHKNVTSRVFTSKTAPTPWWPYIHVNKTNVFTNHVFQWTGTIFKFNSLFTRKTAPPTGGHVFQRTGTTFELNQHIIRTTILTIFEFDRVIIGTKLLTKFHEDWTRNVASRVFTRKTAPPTGGHVFQRNRTTFKLNQHIIKTTILTNFELDRGIIGTKLLTKFHEDQTRNVASRVFMSKCGRTDKDRSQKLT</sequence>
<name>A0A9D4GNN2_DREPO</name>
<proteinExistence type="predicted"/>
<evidence type="ECO:0000256" key="1">
    <source>
        <dbReference type="SAM" id="MobiDB-lite"/>
    </source>
</evidence>
<dbReference type="AlphaFoldDB" id="A0A9D4GNN2"/>
<feature type="region of interest" description="Disordered" evidence="1">
    <location>
        <begin position="30"/>
        <end position="51"/>
    </location>
</feature>
<organism evidence="2 3">
    <name type="scientific">Dreissena polymorpha</name>
    <name type="common">Zebra mussel</name>
    <name type="synonym">Mytilus polymorpha</name>
    <dbReference type="NCBI Taxonomy" id="45954"/>
    <lineage>
        <taxon>Eukaryota</taxon>
        <taxon>Metazoa</taxon>
        <taxon>Spiralia</taxon>
        <taxon>Lophotrochozoa</taxon>
        <taxon>Mollusca</taxon>
        <taxon>Bivalvia</taxon>
        <taxon>Autobranchia</taxon>
        <taxon>Heteroconchia</taxon>
        <taxon>Euheterodonta</taxon>
        <taxon>Imparidentia</taxon>
        <taxon>Neoheterodontei</taxon>
        <taxon>Myida</taxon>
        <taxon>Dreissenoidea</taxon>
        <taxon>Dreissenidae</taxon>
        <taxon>Dreissena</taxon>
    </lineage>
</organism>
<reference evidence="2" key="1">
    <citation type="journal article" date="2019" name="bioRxiv">
        <title>The Genome of the Zebra Mussel, Dreissena polymorpha: A Resource for Invasive Species Research.</title>
        <authorList>
            <person name="McCartney M.A."/>
            <person name="Auch B."/>
            <person name="Kono T."/>
            <person name="Mallez S."/>
            <person name="Zhang Y."/>
            <person name="Obille A."/>
            <person name="Becker A."/>
            <person name="Abrahante J.E."/>
            <person name="Garbe J."/>
            <person name="Badalamenti J.P."/>
            <person name="Herman A."/>
            <person name="Mangelson H."/>
            <person name="Liachko I."/>
            <person name="Sullivan S."/>
            <person name="Sone E.D."/>
            <person name="Koren S."/>
            <person name="Silverstein K.A.T."/>
            <person name="Beckman K.B."/>
            <person name="Gohl D.M."/>
        </authorList>
    </citation>
    <scope>NUCLEOTIDE SEQUENCE</scope>
    <source>
        <strain evidence="2">Duluth1</strain>
        <tissue evidence="2">Whole animal</tissue>
    </source>
</reference>
<dbReference type="Proteomes" id="UP000828390">
    <property type="component" value="Unassembled WGS sequence"/>
</dbReference>
<feature type="compositionally biased region" description="Basic and acidic residues" evidence="1">
    <location>
        <begin position="35"/>
        <end position="44"/>
    </location>
</feature>
<reference evidence="2" key="2">
    <citation type="submission" date="2020-11" db="EMBL/GenBank/DDBJ databases">
        <authorList>
            <person name="McCartney M.A."/>
            <person name="Auch B."/>
            <person name="Kono T."/>
            <person name="Mallez S."/>
            <person name="Becker A."/>
            <person name="Gohl D.M."/>
            <person name="Silverstein K.A.T."/>
            <person name="Koren S."/>
            <person name="Bechman K.B."/>
            <person name="Herman A."/>
            <person name="Abrahante J.E."/>
            <person name="Garbe J."/>
        </authorList>
    </citation>
    <scope>NUCLEOTIDE SEQUENCE</scope>
    <source>
        <strain evidence="2">Duluth1</strain>
        <tissue evidence="2">Whole animal</tissue>
    </source>
</reference>
<evidence type="ECO:0000313" key="2">
    <source>
        <dbReference type="EMBL" id="KAH3820178.1"/>
    </source>
</evidence>
<gene>
    <name evidence="2" type="ORF">DPMN_121922</name>
</gene>
<dbReference type="EMBL" id="JAIWYP010000005">
    <property type="protein sequence ID" value="KAH3820178.1"/>
    <property type="molecule type" value="Genomic_DNA"/>
</dbReference>